<dbReference type="KEGG" id="emc:129323815"/>
<dbReference type="InterPro" id="IPR007237">
    <property type="entry name" value="CD20-like"/>
</dbReference>
<dbReference type="AlphaFoldDB" id="A0AA97IVW9"/>
<comment type="similarity">
    <text evidence="2">Belongs to the MS4A family.</text>
</comment>
<gene>
    <name evidence="8 9" type="primary">LOC129323815</name>
</gene>
<dbReference type="RefSeq" id="XP_054826520.1">
    <property type="nucleotide sequence ID" value="XM_054970545.1"/>
</dbReference>
<dbReference type="Pfam" id="PF04103">
    <property type="entry name" value="CD20"/>
    <property type="match status" value="1"/>
</dbReference>
<keyword evidence="3 6" id="KW-0812">Transmembrane</keyword>
<evidence type="ECO:0000313" key="8">
    <source>
        <dbReference type="RefSeq" id="XP_054826520.1"/>
    </source>
</evidence>
<evidence type="ECO:0000256" key="1">
    <source>
        <dbReference type="ARBA" id="ARBA00004141"/>
    </source>
</evidence>
<feature type="transmembrane region" description="Helical" evidence="6">
    <location>
        <begin position="93"/>
        <end position="117"/>
    </location>
</feature>
<keyword evidence="4 6" id="KW-1133">Transmembrane helix</keyword>
<reference evidence="8 9" key="1">
    <citation type="submission" date="2025-04" db="UniProtKB">
        <authorList>
            <consortium name="RefSeq"/>
        </authorList>
    </citation>
    <scope>IDENTIFICATION</scope>
    <source>
        <tissue evidence="8 9">Blood</tissue>
    </source>
</reference>
<dbReference type="PANTHER" id="PTHR23320">
    <property type="entry name" value="MEMBRANE-SPANNING 4-DOMAINS SUBFAMILY A MS4A -RELATED"/>
    <property type="match status" value="1"/>
</dbReference>
<name>A0AA97IVW9_EUBMA</name>
<evidence type="ECO:0000256" key="2">
    <source>
        <dbReference type="ARBA" id="ARBA00009565"/>
    </source>
</evidence>
<feature type="transmembrane region" description="Helical" evidence="6">
    <location>
        <begin position="61"/>
        <end position="81"/>
    </location>
</feature>
<dbReference type="GO" id="GO:0016020">
    <property type="term" value="C:membrane"/>
    <property type="evidence" value="ECO:0007669"/>
    <property type="project" value="UniProtKB-SubCell"/>
</dbReference>
<dbReference type="PANTHER" id="PTHR23320:SF130">
    <property type="entry name" value="TRANSMEMBRANE PROTEIN 212"/>
    <property type="match status" value="1"/>
</dbReference>
<evidence type="ECO:0000256" key="3">
    <source>
        <dbReference type="ARBA" id="ARBA00022692"/>
    </source>
</evidence>
<keyword evidence="5 6" id="KW-0472">Membrane</keyword>
<dbReference type="InterPro" id="IPR030417">
    <property type="entry name" value="MS4A"/>
</dbReference>
<sequence length="151" mass="16896">MIPPGTSPANVIVGHENNEFPRQKTYPKENEARGAVQIVIAMIHVALGCILLFAPKEFSSLMMSVWYPFWGAGLFFISGYLASKAAKNTVDGLGILCMMLIFSSLQCGTAFETLASVRIQKLMTEKKEQIRDRQHRTKPCIADTTTVWKWI</sequence>
<keyword evidence="7" id="KW-1185">Reference proteome</keyword>
<evidence type="ECO:0000256" key="4">
    <source>
        <dbReference type="ARBA" id="ARBA00022989"/>
    </source>
</evidence>
<comment type="subcellular location">
    <subcellularLocation>
        <location evidence="1">Membrane</location>
        <topology evidence="1">Multi-pass membrane protein</topology>
    </subcellularLocation>
</comment>
<dbReference type="RefSeq" id="XP_054826521.1">
    <property type="nucleotide sequence ID" value="XM_054970546.1"/>
</dbReference>
<organism evidence="7 9">
    <name type="scientific">Eublepharis macularius</name>
    <name type="common">Leopard gecko</name>
    <name type="synonym">Cyrtodactylus macularius</name>
    <dbReference type="NCBI Taxonomy" id="481883"/>
    <lineage>
        <taxon>Eukaryota</taxon>
        <taxon>Metazoa</taxon>
        <taxon>Chordata</taxon>
        <taxon>Craniata</taxon>
        <taxon>Vertebrata</taxon>
        <taxon>Euteleostomi</taxon>
        <taxon>Lepidosauria</taxon>
        <taxon>Squamata</taxon>
        <taxon>Bifurcata</taxon>
        <taxon>Gekkota</taxon>
        <taxon>Eublepharidae</taxon>
        <taxon>Eublepharinae</taxon>
        <taxon>Eublepharis</taxon>
    </lineage>
</organism>
<accession>A0AA97IVW9</accession>
<evidence type="ECO:0000313" key="9">
    <source>
        <dbReference type="RefSeq" id="XP_054826521.1"/>
    </source>
</evidence>
<evidence type="ECO:0000256" key="6">
    <source>
        <dbReference type="SAM" id="Phobius"/>
    </source>
</evidence>
<protein>
    <submittedName>
        <fullName evidence="8 9">Membrane-spanning 4-domains subfamily A member 10-like isoform X1</fullName>
    </submittedName>
</protein>
<evidence type="ECO:0000313" key="7">
    <source>
        <dbReference type="Proteomes" id="UP001190640"/>
    </source>
</evidence>
<feature type="transmembrane region" description="Helical" evidence="6">
    <location>
        <begin position="34"/>
        <end position="54"/>
    </location>
</feature>
<evidence type="ECO:0000256" key="5">
    <source>
        <dbReference type="ARBA" id="ARBA00023136"/>
    </source>
</evidence>
<dbReference type="GeneID" id="129323815"/>
<proteinExistence type="inferred from homology"/>
<dbReference type="Proteomes" id="UP001190640">
    <property type="component" value="Chromosome 2"/>
</dbReference>